<dbReference type="KEGG" id="rso:RSp0923"/>
<proteinExistence type="predicted"/>
<dbReference type="STRING" id="267608.RSp0923"/>
<dbReference type="AlphaFoldDB" id="Q8XRD5"/>
<organism evidence="1 2">
    <name type="scientific">Ralstonia nicotianae (strain ATCC BAA-1114 / GMI1000)</name>
    <name type="common">Ralstonia solanacearum</name>
    <dbReference type="NCBI Taxonomy" id="267608"/>
    <lineage>
        <taxon>Bacteria</taxon>
        <taxon>Pseudomonadati</taxon>
        <taxon>Pseudomonadota</taxon>
        <taxon>Betaproteobacteria</taxon>
        <taxon>Burkholderiales</taxon>
        <taxon>Burkholderiaceae</taxon>
        <taxon>Ralstonia</taxon>
        <taxon>Ralstonia solanacearum species complex</taxon>
    </lineage>
</organism>
<evidence type="ECO:0000313" key="1">
    <source>
        <dbReference type="EMBL" id="CAD18074.1"/>
    </source>
</evidence>
<keyword evidence="2" id="KW-1185">Reference proteome</keyword>
<dbReference type="Proteomes" id="UP000001436">
    <property type="component" value="Plasmid pGMI1000MP"/>
</dbReference>
<evidence type="ECO:0000313" key="2">
    <source>
        <dbReference type="Proteomes" id="UP000001436"/>
    </source>
</evidence>
<dbReference type="HOGENOM" id="CLU_1925860_0_0_4"/>
<name>Q8XRD5_RALN1</name>
<accession>Q8XRD5</accession>
<dbReference type="EMBL" id="AL646053">
    <property type="protein sequence ID" value="CAD18074.1"/>
    <property type="molecule type" value="Genomic_DNA"/>
</dbReference>
<protein>
    <submittedName>
        <fullName evidence="1">Uncharacterized protein</fullName>
    </submittedName>
</protein>
<gene>
    <name evidence="1" type="ordered locus">RSp0923</name>
</gene>
<reference evidence="1 2" key="1">
    <citation type="journal article" date="2002" name="Nature">
        <title>Genome sequence of the plant pathogen Ralstonia solanacearum.</title>
        <authorList>
            <person name="Salanoubat M."/>
            <person name="Genin S."/>
            <person name="Artiguenave F."/>
            <person name="Gouzy J."/>
            <person name="Mangenot S."/>
            <person name="Arlat M."/>
            <person name="Billault A."/>
            <person name="Brottier P."/>
            <person name="Camus J.C."/>
            <person name="Cattolico L."/>
            <person name="Chandler M."/>
            <person name="Choisne N."/>
            <person name="Claudel-Renard C."/>
            <person name="Cunnac S."/>
            <person name="Demange N."/>
            <person name="Gaspin C."/>
            <person name="Lavie M."/>
            <person name="Moisan A."/>
            <person name="Robert C."/>
            <person name="Saurin W."/>
            <person name="Schiex T."/>
            <person name="Siguier P."/>
            <person name="Thebault P."/>
            <person name="Whalen M."/>
            <person name="Wincker P."/>
            <person name="Levy M."/>
            <person name="Weissenbach J."/>
            <person name="Boucher C.A."/>
        </authorList>
    </citation>
    <scope>NUCLEOTIDE SEQUENCE [LARGE SCALE GENOMIC DNA]</scope>
    <source>
        <strain evidence="2">ATCC BAA-1114 / GMI1000</strain>
    </source>
</reference>
<dbReference type="EnsemblBacteria" id="CAD18074">
    <property type="protein sequence ID" value="CAD18074"/>
    <property type="gene ID" value="RSp0923"/>
</dbReference>
<sequence>MVQRLERCAAMPNGRLSRCDKPMLLVTSIYQALPWCKKSVRRIVAAFVWRLVSERTDMPGTMIESLGLGPSPNGRSIERIPQKSVGLDRIENMAPFSILKRHADENAALRIVRHVANVDLDVGTVVGTQSS</sequence>
<geneLocation type="plasmid" evidence="2">
    <name>megaplasmid Rsp</name>
</geneLocation>